<sequence length="180" mass="20508">MIPQYLRDLFDDTIEAYAPRWVRYFTEQRVGETTTSHSRESMPPTEEMTSTNTHETSAETSAETWDLRRLQVNVAVVLATLVLQGGKKFFPNIFEIEISTSACYAAATAYVGYTWRWVKATFTCVTRGEGRGKIILYSFHCFVCFVTCLLIATEFYQSQNHTLFSFAPSLQSAIISYMAI</sequence>
<evidence type="ECO:0000256" key="2">
    <source>
        <dbReference type="SAM" id="Phobius"/>
    </source>
</evidence>
<dbReference type="Proteomes" id="UP000001997">
    <property type="component" value="Unassembled WGS sequence"/>
</dbReference>
<protein>
    <submittedName>
        <fullName evidence="3">Uncharacterized protein</fullName>
    </submittedName>
</protein>
<keyword evidence="4" id="KW-1185">Reference proteome</keyword>
<evidence type="ECO:0000313" key="4">
    <source>
        <dbReference type="Proteomes" id="UP000001997"/>
    </source>
</evidence>
<gene>
    <name evidence="3" type="ORF">PGUG_04076</name>
</gene>
<evidence type="ECO:0000313" key="3">
    <source>
        <dbReference type="EMBL" id="EDK39978.2"/>
    </source>
</evidence>
<dbReference type="VEuPathDB" id="FungiDB:PGUG_04076"/>
<dbReference type="AlphaFoldDB" id="A5DLC5"/>
<keyword evidence="2" id="KW-1133">Transmembrane helix</keyword>
<dbReference type="GeneID" id="5125357"/>
<dbReference type="RefSeq" id="XP_001483347.2">
    <property type="nucleotide sequence ID" value="XM_001483297.1"/>
</dbReference>
<accession>A5DLC5</accession>
<feature type="transmembrane region" description="Helical" evidence="2">
    <location>
        <begin position="134"/>
        <end position="156"/>
    </location>
</feature>
<keyword evidence="2" id="KW-0472">Membrane</keyword>
<keyword evidence="2" id="KW-0812">Transmembrane</keyword>
<dbReference type="EMBL" id="CH408159">
    <property type="protein sequence ID" value="EDK39978.2"/>
    <property type="molecule type" value="Genomic_DNA"/>
</dbReference>
<dbReference type="KEGG" id="pgu:PGUG_04076"/>
<organism evidence="3 4">
    <name type="scientific">Meyerozyma guilliermondii (strain ATCC 6260 / CBS 566 / DSM 6381 / JCM 1539 / NBRC 10279 / NRRL Y-324)</name>
    <name type="common">Yeast</name>
    <name type="synonym">Candida guilliermondii</name>
    <dbReference type="NCBI Taxonomy" id="294746"/>
    <lineage>
        <taxon>Eukaryota</taxon>
        <taxon>Fungi</taxon>
        <taxon>Dikarya</taxon>
        <taxon>Ascomycota</taxon>
        <taxon>Saccharomycotina</taxon>
        <taxon>Pichiomycetes</taxon>
        <taxon>Debaryomycetaceae</taxon>
        <taxon>Meyerozyma</taxon>
    </lineage>
</organism>
<reference evidence="3 4" key="1">
    <citation type="journal article" date="2009" name="Nature">
        <title>Evolution of pathogenicity and sexual reproduction in eight Candida genomes.</title>
        <authorList>
            <person name="Butler G."/>
            <person name="Rasmussen M.D."/>
            <person name="Lin M.F."/>
            <person name="Santos M.A."/>
            <person name="Sakthikumar S."/>
            <person name="Munro C.A."/>
            <person name="Rheinbay E."/>
            <person name="Grabherr M."/>
            <person name="Forche A."/>
            <person name="Reedy J.L."/>
            <person name="Agrafioti I."/>
            <person name="Arnaud M.B."/>
            <person name="Bates S."/>
            <person name="Brown A.J."/>
            <person name="Brunke S."/>
            <person name="Costanzo M.C."/>
            <person name="Fitzpatrick D.A."/>
            <person name="de Groot P.W."/>
            <person name="Harris D."/>
            <person name="Hoyer L.L."/>
            <person name="Hube B."/>
            <person name="Klis F.M."/>
            <person name="Kodira C."/>
            <person name="Lennard N."/>
            <person name="Logue M.E."/>
            <person name="Martin R."/>
            <person name="Neiman A.M."/>
            <person name="Nikolaou E."/>
            <person name="Quail M.A."/>
            <person name="Quinn J."/>
            <person name="Santos M.C."/>
            <person name="Schmitzberger F.F."/>
            <person name="Sherlock G."/>
            <person name="Shah P."/>
            <person name="Silverstein K.A."/>
            <person name="Skrzypek M.S."/>
            <person name="Soll D."/>
            <person name="Staggs R."/>
            <person name="Stansfield I."/>
            <person name="Stumpf M.P."/>
            <person name="Sudbery P.E."/>
            <person name="Srikantha T."/>
            <person name="Zeng Q."/>
            <person name="Berman J."/>
            <person name="Berriman M."/>
            <person name="Heitman J."/>
            <person name="Gow N.A."/>
            <person name="Lorenz M.C."/>
            <person name="Birren B.W."/>
            <person name="Kellis M."/>
            <person name="Cuomo C.A."/>
        </authorList>
    </citation>
    <scope>NUCLEOTIDE SEQUENCE [LARGE SCALE GENOMIC DNA]</scope>
    <source>
        <strain evidence="4">ATCC 6260 / CBS 566 / DSM 6381 / JCM 1539 / NBRC 10279 / NRRL Y-324</strain>
    </source>
</reference>
<evidence type="ECO:0000256" key="1">
    <source>
        <dbReference type="SAM" id="MobiDB-lite"/>
    </source>
</evidence>
<dbReference type="HOGENOM" id="CLU_1496772_0_0_1"/>
<proteinExistence type="predicted"/>
<feature type="region of interest" description="Disordered" evidence="1">
    <location>
        <begin position="32"/>
        <end position="58"/>
    </location>
</feature>
<feature type="compositionally biased region" description="Low complexity" evidence="1">
    <location>
        <begin position="49"/>
        <end position="58"/>
    </location>
</feature>
<dbReference type="InParanoid" id="A5DLC5"/>
<name>A5DLC5_PICGU</name>